<evidence type="ECO:0000313" key="3">
    <source>
        <dbReference type="Proteomes" id="UP000183015"/>
    </source>
</evidence>
<dbReference type="STRING" id="235985.SAMN05414137_10697"/>
<gene>
    <name evidence="2" type="ORF">SAMN05414137_10697</name>
</gene>
<accession>A0A1H7MW83</accession>
<dbReference type="EMBL" id="FOAZ01000006">
    <property type="protein sequence ID" value="SEL15464.1"/>
    <property type="molecule type" value="Genomic_DNA"/>
</dbReference>
<dbReference type="Proteomes" id="UP000183015">
    <property type="component" value="Unassembled WGS sequence"/>
</dbReference>
<dbReference type="eggNOG" id="ENOG5031J7D">
    <property type="taxonomic scope" value="Bacteria"/>
</dbReference>
<sequence length="89" mass="9575">MLRKTLAAGLAAAALAVVPATVASASSVLPVTNTAHHCVSHTTGLCGWTHHQRPANKYETAQCKDRTISESRHSSGTCSHHHGVRYWFK</sequence>
<proteinExistence type="predicted"/>
<name>A0A1H7MW83_STRJI</name>
<reference evidence="3" key="1">
    <citation type="submission" date="2016-10" db="EMBL/GenBank/DDBJ databases">
        <authorList>
            <person name="Varghese N."/>
        </authorList>
    </citation>
    <scope>NUCLEOTIDE SEQUENCE [LARGE SCALE GENOMIC DNA]</scope>
    <source>
        <strain evidence="3">DSM 45096 / BCRC 16803 / CGMCC 4.1857 / CIP 109030 / JCM 12277 / KCTC 19219 / NBRC 100920 / 33214</strain>
    </source>
</reference>
<dbReference type="RefSeq" id="WP_236656001.1">
    <property type="nucleotide sequence ID" value="NZ_BBPN01000012.1"/>
</dbReference>
<evidence type="ECO:0000256" key="1">
    <source>
        <dbReference type="SAM" id="SignalP"/>
    </source>
</evidence>
<protein>
    <recommendedName>
        <fullName evidence="4">DUF3761 domain-containing protein</fullName>
    </recommendedName>
</protein>
<keyword evidence="3" id="KW-1185">Reference proteome</keyword>
<dbReference type="AlphaFoldDB" id="A0A1H7MW83"/>
<dbReference type="Pfam" id="PF12587">
    <property type="entry name" value="DUF3761"/>
    <property type="match status" value="1"/>
</dbReference>
<feature type="signal peptide" evidence="1">
    <location>
        <begin position="1"/>
        <end position="25"/>
    </location>
</feature>
<evidence type="ECO:0008006" key="4">
    <source>
        <dbReference type="Google" id="ProtNLM"/>
    </source>
</evidence>
<keyword evidence="1" id="KW-0732">Signal</keyword>
<feature type="chain" id="PRO_5010169263" description="DUF3761 domain-containing protein" evidence="1">
    <location>
        <begin position="26"/>
        <end position="89"/>
    </location>
</feature>
<evidence type="ECO:0000313" key="2">
    <source>
        <dbReference type="EMBL" id="SEL15464.1"/>
    </source>
</evidence>
<dbReference type="InterPro" id="IPR022236">
    <property type="entry name" value="DUF3761"/>
</dbReference>
<organism evidence="2 3">
    <name type="scientific">Streptacidiphilus jiangxiensis</name>
    <dbReference type="NCBI Taxonomy" id="235985"/>
    <lineage>
        <taxon>Bacteria</taxon>
        <taxon>Bacillati</taxon>
        <taxon>Actinomycetota</taxon>
        <taxon>Actinomycetes</taxon>
        <taxon>Kitasatosporales</taxon>
        <taxon>Streptomycetaceae</taxon>
        <taxon>Streptacidiphilus</taxon>
    </lineage>
</organism>